<keyword evidence="1" id="KW-0812">Transmembrane</keyword>
<feature type="transmembrane region" description="Helical" evidence="1">
    <location>
        <begin position="26"/>
        <end position="48"/>
    </location>
</feature>
<dbReference type="RefSeq" id="WP_141708236.1">
    <property type="nucleotide sequence ID" value="NZ_FMCV01000023.1"/>
</dbReference>
<protein>
    <submittedName>
        <fullName evidence="2">Uncharacterized protein</fullName>
    </submittedName>
</protein>
<evidence type="ECO:0000313" key="3">
    <source>
        <dbReference type="Proteomes" id="UP000198551"/>
    </source>
</evidence>
<name>A0A1C5A2D1_9ACTN</name>
<keyword evidence="1" id="KW-1133">Transmembrane helix</keyword>
<proteinExistence type="predicted"/>
<evidence type="ECO:0000256" key="1">
    <source>
        <dbReference type="SAM" id="Phobius"/>
    </source>
</evidence>
<keyword evidence="3" id="KW-1185">Reference proteome</keyword>
<organism evidence="2 3">
    <name type="scientific">Micromonospora marina</name>
    <dbReference type="NCBI Taxonomy" id="307120"/>
    <lineage>
        <taxon>Bacteria</taxon>
        <taxon>Bacillati</taxon>
        <taxon>Actinomycetota</taxon>
        <taxon>Actinomycetes</taxon>
        <taxon>Micromonosporales</taxon>
        <taxon>Micromonosporaceae</taxon>
        <taxon>Micromonospora</taxon>
    </lineage>
</organism>
<dbReference type="EMBL" id="FMCV01000023">
    <property type="protein sequence ID" value="SCF39204.1"/>
    <property type="molecule type" value="Genomic_DNA"/>
</dbReference>
<feature type="transmembrane region" description="Helical" evidence="1">
    <location>
        <begin position="54"/>
        <end position="76"/>
    </location>
</feature>
<accession>A0A1C5A2D1</accession>
<keyword evidence="1" id="KW-0472">Membrane</keyword>
<reference evidence="3" key="1">
    <citation type="submission" date="2016-06" db="EMBL/GenBank/DDBJ databases">
        <authorList>
            <person name="Varghese N."/>
        </authorList>
    </citation>
    <scope>NUCLEOTIDE SEQUENCE [LARGE SCALE GENOMIC DNA]</scope>
    <source>
        <strain evidence="3">DSM 45555</strain>
    </source>
</reference>
<evidence type="ECO:0000313" key="2">
    <source>
        <dbReference type="EMBL" id="SCF39204.1"/>
    </source>
</evidence>
<dbReference type="Proteomes" id="UP000198551">
    <property type="component" value="Unassembled WGS sequence"/>
</dbReference>
<dbReference type="AlphaFoldDB" id="A0A1C5A2D1"/>
<sequence length="88" mass="9301">MDRIKGSRQRLWNTYPEATTEQWTTAVVVALVLSAPAGLLCVWLATSLLSGTHWLLQTLAFAVVGLVIGGGALVLLSRLAGNGGRRGV</sequence>
<gene>
    <name evidence="2" type="ORF">GA0070215_12347</name>
</gene>